<dbReference type="AlphaFoldDB" id="A0A225AR58"/>
<feature type="transmembrane region" description="Helical" evidence="6">
    <location>
        <begin position="55"/>
        <end position="76"/>
    </location>
</feature>
<proteinExistence type="predicted"/>
<dbReference type="PANTHER" id="PTHR43791">
    <property type="entry name" value="PERMEASE-RELATED"/>
    <property type="match status" value="1"/>
</dbReference>
<comment type="subcellular location">
    <subcellularLocation>
        <location evidence="1">Membrane</location>
        <topology evidence="1">Multi-pass membrane protein</topology>
    </subcellularLocation>
</comment>
<feature type="transmembrane region" description="Helical" evidence="6">
    <location>
        <begin position="120"/>
        <end position="139"/>
    </location>
</feature>
<accession>A0A225AR58</accession>
<feature type="transmembrane region" description="Helical" evidence="6">
    <location>
        <begin position="287"/>
        <end position="306"/>
    </location>
</feature>
<keyword evidence="2" id="KW-0813">Transport</keyword>
<evidence type="ECO:0000313" key="8">
    <source>
        <dbReference type="Proteomes" id="UP000214365"/>
    </source>
</evidence>
<dbReference type="GeneID" id="31002440"/>
<keyword evidence="4 6" id="KW-1133">Transmembrane helix</keyword>
<dbReference type="InterPro" id="IPR036259">
    <property type="entry name" value="MFS_trans_sf"/>
</dbReference>
<dbReference type="Proteomes" id="UP000214365">
    <property type="component" value="Unassembled WGS sequence"/>
</dbReference>
<sequence length="448" mass="50983">MSLTVIELFGMETDLGLHGQQYQWLTTMYASHPWIITLNLPWTDSSEILPNRWKVGLSLSIYMTGWGICLICISAVQNWSQLMALRALQGFFESNISPGFLLVTGMWYRTEEHANRSLFWQSSEGFFSIVCNLILYGIARHVEAVGGIAAWRCISLFLGSLTLCGAIACYFILGTPHEVRWLTEDEKIMATARTIANHVGEDTVGKKWSWPQVWEAFRDPQLYFSFVNSFLANIPNGGITTFSSLMYETFGFDEWESMLYGCPRNAVYVVVFLVVGLYTQKVRNQRMWVMIASCIIPFAGLLVMSLLPDTAEYKWIKWGMYMMTVVFSLSIFLGWSLIPSNVAGKTKTTVVSSMTLIAYCVGNMGGAQVFQTKDAPRYVSGTVACSVCFGLQALAILLWRFWYMYENRRRDRLAAESGLSEEERVQQGWELAQEDMTDMQNPNFRYSM</sequence>
<evidence type="ECO:0000256" key="4">
    <source>
        <dbReference type="ARBA" id="ARBA00022989"/>
    </source>
</evidence>
<evidence type="ECO:0008006" key="9">
    <source>
        <dbReference type="Google" id="ProtNLM"/>
    </source>
</evidence>
<dbReference type="EMBL" id="LFMY01000003">
    <property type="protein sequence ID" value="OKL61983.1"/>
    <property type="molecule type" value="Genomic_DNA"/>
</dbReference>
<evidence type="ECO:0000256" key="2">
    <source>
        <dbReference type="ARBA" id="ARBA00022448"/>
    </source>
</evidence>
<comment type="caution">
    <text evidence="7">The sequence shown here is derived from an EMBL/GenBank/DDBJ whole genome shotgun (WGS) entry which is preliminary data.</text>
</comment>
<evidence type="ECO:0000256" key="5">
    <source>
        <dbReference type="ARBA" id="ARBA00023136"/>
    </source>
</evidence>
<evidence type="ECO:0000313" key="7">
    <source>
        <dbReference type="EMBL" id="OKL61983.1"/>
    </source>
</evidence>
<gene>
    <name evidence="7" type="ORF">UA08_02685</name>
</gene>
<feature type="transmembrane region" description="Helical" evidence="6">
    <location>
        <begin position="318"/>
        <end position="338"/>
    </location>
</feature>
<feature type="transmembrane region" description="Helical" evidence="6">
    <location>
        <begin position="258"/>
        <end position="278"/>
    </location>
</feature>
<feature type="transmembrane region" description="Helical" evidence="6">
    <location>
        <begin position="350"/>
        <end position="369"/>
    </location>
</feature>
<evidence type="ECO:0000256" key="6">
    <source>
        <dbReference type="SAM" id="Phobius"/>
    </source>
</evidence>
<dbReference type="OrthoDB" id="6730379at2759"/>
<dbReference type="GO" id="GO:0022857">
    <property type="term" value="F:transmembrane transporter activity"/>
    <property type="evidence" value="ECO:0007669"/>
    <property type="project" value="InterPro"/>
</dbReference>
<dbReference type="STRING" id="1441469.A0A225AR58"/>
<dbReference type="GO" id="GO:0016020">
    <property type="term" value="C:membrane"/>
    <property type="evidence" value="ECO:0007669"/>
    <property type="project" value="UniProtKB-SubCell"/>
</dbReference>
<dbReference type="InterPro" id="IPR011701">
    <property type="entry name" value="MFS"/>
</dbReference>
<reference evidence="7 8" key="1">
    <citation type="submission" date="2015-06" db="EMBL/GenBank/DDBJ databases">
        <title>Talaromyces atroroseus IBT 11181 draft genome.</title>
        <authorList>
            <person name="Rasmussen K.B."/>
            <person name="Rasmussen S."/>
            <person name="Petersen B."/>
            <person name="Sicheritz-Ponten T."/>
            <person name="Mortensen U.H."/>
            <person name="Thrane U."/>
        </authorList>
    </citation>
    <scope>NUCLEOTIDE SEQUENCE [LARGE SCALE GENOMIC DNA]</scope>
    <source>
        <strain evidence="7 8">IBT 11181</strain>
    </source>
</reference>
<keyword evidence="5 6" id="KW-0472">Membrane</keyword>
<dbReference type="Gene3D" id="1.20.1250.20">
    <property type="entry name" value="MFS general substrate transporter like domains"/>
    <property type="match status" value="1"/>
</dbReference>
<feature type="transmembrane region" description="Helical" evidence="6">
    <location>
        <begin position="381"/>
        <end position="403"/>
    </location>
</feature>
<organism evidence="7 8">
    <name type="scientific">Talaromyces atroroseus</name>
    <dbReference type="NCBI Taxonomy" id="1441469"/>
    <lineage>
        <taxon>Eukaryota</taxon>
        <taxon>Fungi</taxon>
        <taxon>Dikarya</taxon>
        <taxon>Ascomycota</taxon>
        <taxon>Pezizomycotina</taxon>
        <taxon>Eurotiomycetes</taxon>
        <taxon>Eurotiomycetidae</taxon>
        <taxon>Eurotiales</taxon>
        <taxon>Trichocomaceae</taxon>
        <taxon>Talaromyces</taxon>
        <taxon>Talaromyces sect. Trachyspermi</taxon>
    </lineage>
</organism>
<protein>
    <recommendedName>
        <fullName evidence="9">Major facilitator superfamily (MFS) profile domain-containing protein</fullName>
    </recommendedName>
</protein>
<feature type="transmembrane region" description="Helical" evidence="6">
    <location>
        <begin position="151"/>
        <end position="173"/>
    </location>
</feature>
<keyword evidence="3 6" id="KW-0812">Transmembrane</keyword>
<dbReference type="RefSeq" id="XP_020122104.1">
    <property type="nucleotide sequence ID" value="XM_020264754.1"/>
</dbReference>
<evidence type="ECO:0000256" key="3">
    <source>
        <dbReference type="ARBA" id="ARBA00022692"/>
    </source>
</evidence>
<name>A0A225AR58_TALAT</name>
<evidence type="ECO:0000256" key="1">
    <source>
        <dbReference type="ARBA" id="ARBA00004141"/>
    </source>
</evidence>
<keyword evidence="8" id="KW-1185">Reference proteome</keyword>
<dbReference type="Pfam" id="PF07690">
    <property type="entry name" value="MFS_1"/>
    <property type="match status" value="1"/>
</dbReference>
<dbReference type="SUPFAM" id="SSF103473">
    <property type="entry name" value="MFS general substrate transporter"/>
    <property type="match status" value="1"/>
</dbReference>
<dbReference type="PANTHER" id="PTHR43791:SF7">
    <property type="entry name" value="MAJOR FACILITATOR SUPERFAMILY (MFS) PROFILE DOMAIN-CONTAINING PROTEIN"/>
    <property type="match status" value="1"/>
</dbReference>